<dbReference type="Proteomes" id="UP001372834">
    <property type="component" value="Unassembled WGS sequence"/>
</dbReference>
<reference evidence="2 3" key="1">
    <citation type="submission" date="2023-10" db="EMBL/GenBank/DDBJ databases">
        <title>Genomes of two closely related lineages of the louse Polyplax serrata with different host specificities.</title>
        <authorList>
            <person name="Martinu J."/>
            <person name="Tarabai H."/>
            <person name="Stefka J."/>
            <person name="Hypsa V."/>
        </authorList>
    </citation>
    <scope>NUCLEOTIDE SEQUENCE [LARGE SCALE GENOMIC DNA]</scope>
    <source>
        <strain evidence="2">HR10_N</strain>
    </source>
</reference>
<feature type="compositionally biased region" description="Acidic residues" evidence="1">
    <location>
        <begin position="1"/>
        <end position="21"/>
    </location>
</feature>
<feature type="region of interest" description="Disordered" evidence="1">
    <location>
        <begin position="238"/>
        <end position="265"/>
    </location>
</feature>
<protein>
    <submittedName>
        <fullName evidence="2">Uncharacterized protein</fullName>
    </submittedName>
</protein>
<dbReference type="AlphaFoldDB" id="A0AAN8P5A1"/>
<evidence type="ECO:0000313" key="2">
    <source>
        <dbReference type="EMBL" id="KAK6632792.1"/>
    </source>
</evidence>
<proteinExistence type="predicted"/>
<name>A0AAN8P5A1_POLSC</name>
<comment type="caution">
    <text evidence="2">The sequence shown here is derived from an EMBL/GenBank/DDBJ whole genome shotgun (WGS) entry which is preliminary data.</text>
</comment>
<feature type="region of interest" description="Disordered" evidence="1">
    <location>
        <begin position="1"/>
        <end position="35"/>
    </location>
</feature>
<organism evidence="2 3">
    <name type="scientific">Polyplax serrata</name>
    <name type="common">Common mouse louse</name>
    <dbReference type="NCBI Taxonomy" id="468196"/>
    <lineage>
        <taxon>Eukaryota</taxon>
        <taxon>Metazoa</taxon>
        <taxon>Ecdysozoa</taxon>
        <taxon>Arthropoda</taxon>
        <taxon>Hexapoda</taxon>
        <taxon>Insecta</taxon>
        <taxon>Pterygota</taxon>
        <taxon>Neoptera</taxon>
        <taxon>Paraneoptera</taxon>
        <taxon>Psocodea</taxon>
        <taxon>Troctomorpha</taxon>
        <taxon>Phthiraptera</taxon>
        <taxon>Anoplura</taxon>
        <taxon>Polyplacidae</taxon>
        <taxon>Polyplax</taxon>
    </lineage>
</organism>
<feature type="compositionally biased region" description="Basic residues" evidence="1">
    <location>
        <begin position="26"/>
        <end position="35"/>
    </location>
</feature>
<dbReference type="EMBL" id="JAWJWE010000007">
    <property type="protein sequence ID" value="KAK6632792.1"/>
    <property type="molecule type" value="Genomic_DNA"/>
</dbReference>
<evidence type="ECO:0000256" key="1">
    <source>
        <dbReference type="SAM" id="MobiDB-lite"/>
    </source>
</evidence>
<evidence type="ECO:0000313" key="3">
    <source>
        <dbReference type="Proteomes" id="UP001372834"/>
    </source>
</evidence>
<accession>A0AAN8P5A1</accession>
<gene>
    <name evidence="2" type="ORF">RUM43_013563</name>
</gene>
<sequence>MISDDDDDDDDDEDEQEEEGAQTEKNRRRNKRKPKFKFQETAEMIRLLVNSKPPTERFRKVQMGFSTPLQACFYQVCERSNIEELEPRWKLNSKIPPSLWHDMTGFTCWPKKLINKNVINRDRGRDRLSHFSLSAKYFEAIDYSPADLHSMLQIENKIGLSNFREMENWIALRRLQKLFTEVDADCQLCRTQRKCIQGTLDKTFGDSGRGVRPNGQADKGALTKFFYLSFQELLQARSDEESEDDAGEKLEISPFWRKQKGGKPS</sequence>